<dbReference type="AlphaFoldDB" id="A0A7K0DZ27"/>
<dbReference type="PANTHER" id="PTHR48081">
    <property type="entry name" value="AB HYDROLASE SUPERFAMILY PROTEIN C4A8.06C"/>
    <property type="match status" value="1"/>
</dbReference>
<feature type="transmembrane region" description="Helical" evidence="4">
    <location>
        <begin position="42"/>
        <end position="62"/>
    </location>
</feature>
<feature type="transmembrane region" description="Helical" evidence="4">
    <location>
        <begin position="12"/>
        <end position="35"/>
    </location>
</feature>
<dbReference type="GO" id="GO:0016787">
    <property type="term" value="F:hydrolase activity"/>
    <property type="evidence" value="ECO:0007669"/>
    <property type="project" value="UniProtKB-KW"/>
</dbReference>
<dbReference type="InterPro" id="IPR013094">
    <property type="entry name" value="AB_hydrolase_3"/>
</dbReference>
<evidence type="ECO:0000256" key="3">
    <source>
        <dbReference type="SAM" id="MobiDB-lite"/>
    </source>
</evidence>
<evidence type="ECO:0000256" key="2">
    <source>
        <dbReference type="ARBA" id="ARBA00022801"/>
    </source>
</evidence>
<reference evidence="6 7" key="1">
    <citation type="submission" date="2019-10" db="EMBL/GenBank/DDBJ databases">
        <title>Nocardia macrotermitis sp. nov. and Nocardia aurantia sp. nov., isolated from the gut of fungus growing-termite Macrotermes natalensis.</title>
        <authorList>
            <person name="Benndorf R."/>
            <person name="Schwitalla J."/>
            <person name="Martin K."/>
            <person name="De Beer W."/>
            <person name="Kaster A.-K."/>
            <person name="Vollmers J."/>
            <person name="Poulsen M."/>
            <person name="Beemelmanns C."/>
        </authorList>
    </citation>
    <scope>NUCLEOTIDE SEQUENCE [LARGE SCALE GENOMIC DNA]</scope>
    <source>
        <strain evidence="6 7">RB56</strain>
    </source>
</reference>
<dbReference type="EMBL" id="WEGI01000016">
    <property type="protein sequence ID" value="MQY30941.1"/>
    <property type="molecule type" value="Genomic_DNA"/>
</dbReference>
<dbReference type="Pfam" id="PF07859">
    <property type="entry name" value="Abhydrolase_3"/>
    <property type="match status" value="1"/>
</dbReference>
<keyword evidence="4" id="KW-0812">Transmembrane</keyword>
<evidence type="ECO:0000256" key="4">
    <source>
        <dbReference type="SAM" id="Phobius"/>
    </source>
</evidence>
<comment type="caution">
    <text evidence="6">The sequence shown here is derived from an EMBL/GenBank/DDBJ whole genome shotgun (WGS) entry which is preliminary data.</text>
</comment>
<dbReference type="InterPro" id="IPR050300">
    <property type="entry name" value="GDXG_lipolytic_enzyme"/>
</dbReference>
<keyword evidence="4" id="KW-1133">Transmembrane helix</keyword>
<gene>
    <name evidence="6" type="ORF">NRB56_65460</name>
</gene>
<name>A0A7K0DZ27_9NOCA</name>
<evidence type="ECO:0000256" key="1">
    <source>
        <dbReference type="ARBA" id="ARBA00010515"/>
    </source>
</evidence>
<evidence type="ECO:0000313" key="6">
    <source>
        <dbReference type="EMBL" id="MQY30941.1"/>
    </source>
</evidence>
<dbReference type="Gene3D" id="3.40.50.1820">
    <property type="entry name" value="alpha/beta hydrolase"/>
    <property type="match status" value="1"/>
</dbReference>
<feature type="transmembrane region" description="Helical" evidence="4">
    <location>
        <begin position="68"/>
        <end position="87"/>
    </location>
</feature>
<dbReference type="PROSITE" id="PS01173">
    <property type="entry name" value="LIPASE_GDXG_HIS"/>
    <property type="match status" value="1"/>
</dbReference>
<keyword evidence="4" id="KW-0472">Membrane</keyword>
<dbReference type="InterPro" id="IPR029058">
    <property type="entry name" value="AB_hydrolase_fold"/>
</dbReference>
<proteinExistence type="inferred from homology"/>
<dbReference type="PANTHER" id="PTHR48081:SF8">
    <property type="entry name" value="ALPHA_BETA HYDROLASE FOLD-3 DOMAIN-CONTAINING PROTEIN-RELATED"/>
    <property type="match status" value="1"/>
</dbReference>
<dbReference type="Proteomes" id="UP000431401">
    <property type="component" value="Unassembled WGS sequence"/>
</dbReference>
<dbReference type="SUPFAM" id="SSF53474">
    <property type="entry name" value="alpha/beta-Hydrolases"/>
    <property type="match status" value="1"/>
</dbReference>
<sequence>MLHTISTVLVGIPAVLLMLAVAGQYLPIVGFSIVGTAISTRIFGVALVAIALAATATALLLWSPSAAGTTVLVAAVAAVLGSVSNGVRQLATARRADVAVRIAPAVRRPRVDTTPDAAEVYLRTRDEELSLSIWRAVGTGARAPIVVVVHGGGWVNGDRDSGGTPGHARWLADRGYLVVAVDYSLSSPERHLWDVQEGQIAEAIRWVAGCADRLGGDPRRIALIGESAGGNLVLNVGSRIAAGQWALSVDGEPVVIRAISALYPGVDLRTIWYSRDVVLGKWLRTLPERYIGGSPDRYPARYDAVDSSTHISVTSPPTLLAFGTLDHLVEPRTVRTYARRLREAGVAVRTLEMPHSGHGFDEEGSIGCQIYRELTLRWLAAHAGPSEQPGPRHRTPDLADPPPVDRGSTC</sequence>
<evidence type="ECO:0000259" key="5">
    <source>
        <dbReference type="Pfam" id="PF07859"/>
    </source>
</evidence>
<keyword evidence="7" id="KW-1185">Reference proteome</keyword>
<comment type="similarity">
    <text evidence="1">Belongs to the 'GDXG' lipolytic enzyme family.</text>
</comment>
<accession>A0A7K0DZ27</accession>
<evidence type="ECO:0000313" key="7">
    <source>
        <dbReference type="Proteomes" id="UP000431401"/>
    </source>
</evidence>
<protein>
    <recommendedName>
        <fullName evidence="5">Alpha/beta hydrolase fold-3 domain-containing protein</fullName>
    </recommendedName>
</protein>
<keyword evidence="2" id="KW-0378">Hydrolase</keyword>
<dbReference type="InterPro" id="IPR002168">
    <property type="entry name" value="Lipase_GDXG_HIS_AS"/>
</dbReference>
<organism evidence="6 7">
    <name type="scientific">Nocardia aurantia</name>
    <dbReference type="NCBI Taxonomy" id="2585199"/>
    <lineage>
        <taxon>Bacteria</taxon>
        <taxon>Bacillati</taxon>
        <taxon>Actinomycetota</taxon>
        <taxon>Actinomycetes</taxon>
        <taxon>Mycobacteriales</taxon>
        <taxon>Nocardiaceae</taxon>
        <taxon>Nocardia</taxon>
    </lineage>
</organism>
<feature type="region of interest" description="Disordered" evidence="3">
    <location>
        <begin position="383"/>
        <end position="410"/>
    </location>
</feature>
<feature type="domain" description="Alpha/beta hydrolase fold-3" evidence="5">
    <location>
        <begin position="146"/>
        <end position="360"/>
    </location>
</feature>